<dbReference type="Proteomes" id="UP000029629">
    <property type="component" value="Unassembled WGS sequence"/>
</dbReference>
<evidence type="ECO:0000313" key="1">
    <source>
        <dbReference type="EMBL" id="KGF29190.1"/>
    </source>
</evidence>
<name>A0A095Z388_9BURK</name>
<sequence length="204" mass="23876">MLKPFKIKVENPEHSEAIQEFVFKHGYTWCSGDNQATDMFYPFLYLSQDLEYNEERVSLKAGEYEDLFDEDKLPEKWFYDGKLQDKPEVINDPRSYLMLLLGTDEDIEYKNSDGEWKPFVIKSDYRIKPKPRYCNGVELDECLTEAPEIGTNYYYPDPMHIDYYNLKPWTGDADDIYWLEMGFAYGSSESAAKHGHAMGITTEG</sequence>
<accession>A0A095Z388</accession>
<dbReference type="EMBL" id="JRNI01000043">
    <property type="protein sequence ID" value="KGF29190.1"/>
    <property type="molecule type" value="Genomic_DNA"/>
</dbReference>
<dbReference type="AlphaFoldDB" id="A0A095Z388"/>
<reference evidence="1 2" key="1">
    <citation type="submission" date="2014-07" db="EMBL/GenBank/DDBJ databases">
        <authorList>
            <person name="McCorrison J."/>
            <person name="Sanka R."/>
            <person name="Torralba M."/>
            <person name="Gillis M."/>
            <person name="Haft D.H."/>
            <person name="Methe B."/>
            <person name="Sutton G."/>
            <person name="Nelson K.E."/>
        </authorList>
    </citation>
    <scope>NUCLEOTIDE SEQUENCE [LARGE SCALE GENOMIC DNA]</scope>
    <source>
        <strain evidence="1 2">DNF00040</strain>
    </source>
</reference>
<dbReference type="RefSeq" id="WP_036560184.1">
    <property type="nucleotide sequence ID" value="NZ_JRNI01000043.1"/>
</dbReference>
<comment type="caution">
    <text evidence="1">The sequence shown here is derived from an EMBL/GenBank/DDBJ whole genome shotgun (WGS) entry which is preliminary data.</text>
</comment>
<gene>
    <name evidence="1" type="ORF">HMPREF2130_09020</name>
</gene>
<keyword evidence="2" id="KW-1185">Reference proteome</keyword>
<proteinExistence type="predicted"/>
<evidence type="ECO:0000313" key="2">
    <source>
        <dbReference type="Proteomes" id="UP000029629"/>
    </source>
</evidence>
<protein>
    <submittedName>
        <fullName evidence="1">Uncharacterized protein</fullName>
    </submittedName>
</protein>
<organism evidence="1 2">
    <name type="scientific">Oligella urethralis DNF00040</name>
    <dbReference type="NCBI Taxonomy" id="1401065"/>
    <lineage>
        <taxon>Bacteria</taxon>
        <taxon>Pseudomonadati</taxon>
        <taxon>Pseudomonadota</taxon>
        <taxon>Betaproteobacteria</taxon>
        <taxon>Burkholderiales</taxon>
        <taxon>Alcaligenaceae</taxon>
        <taxon>Oligella</taxon>
    </lineage>
</organism>